<proteinExistence type="predicted"/>
<gene>
    <name evidence="1" type="ORF">RCZ01_21080</name>
</gene>
<accession>A0A5M4BCK8</accession>
<dbReference type="InterPro" id="IPR021284">
    <property type="entry name" value="DUF2750"/>
</dbReference>
<dbReference type="Pfam" id="PF11042">
    <property type="entry name" value="DUF2750"/>
    <property type="match status" value="1"/>
</dbReference>
<dbReference type="Proteomes" id="UP000398217">
    <property type="component" value="Unassembled WGS sequence"/>
</dbReference>
<organism evidence="1 2">
    <name type="scientific">Capnocytophaga felis</name>
    <dbReference type="NCBI Taxonomy" id="2267611"/>
    <lineage>
        <taxon>Bacteria</taxon>
        <taxon>Pseudomonadati</taxon>
        <taxon>Bacteroidota</taxon>
        <taxon>Flavobacteriia</taxon>
        <taxon>Flavobacteriales</taxon>
        <taxon>Flavobacteriaceae</taxon>
        <taxon>Capnocytophaga</taxon>
    </lineage>
</organism>
<sequence>MHDFIHKILENGLVFYLKNKKEVAVCSSNVFFIEENNQPISVFPFWSSKLKAESCQKEEWKNYEVVEISLADFMEFWCLGMYEDGVAVGIDFDENLCGEEEIPIDLLKEIINEVEKTNVKITFKNFKSIKHLKNYLETEN</sequence>
<evidence type="ECO:0000313" key="1">
    <source>
        <dbReference type="EMBL" id="GET46806.1"/>
    </source>
</evidence>
<evidence type="ECO:0000313" key="2">
    <source>
        <dbReference type="Proteomes" id="UP000398217"/>
    </source>
</evidence>
<name>A0A5M4BCK8_9FLAO</name>
<evidence type="ECO:0008006" key="3">
    <source>
        <dbReference type="Google" id="ProtNLM"/>
    </source>
</evidence>
<dbReference type="AlphaFoldDB" id="A0A5M4BCK8"/>
<reference evidence="2" key="1">
    <citation type="journal article" date="2020" name="Int. J. Syst. Evol. Microbiol.">
        <title>Capnocytophaga felis sp. nov. isolated from the feline oral cavity.</title>
        <authorList>
            <person name="Suzuki M."/>
            <person name="Umeda K."/>
            <person name="Kimura M."/>
            <person name="Imaoka K."/>
            <person name="Morikawa S."/>
            <person name="Maeda K."/>
        </authorList>
    </citation>
    <scope>NUCLEOTIDE SEQUENCE [LARGE SCALE GENOMIC DNA]</scope>
    <source>
        <strain evidence="2">KC07070</strain>
    </source>
</reference>
<dbReference type="OrthoDB" id="2936081at2"/>
<protein>
    <recommendedName>
        <fullName evidence="3">DUF2750 domain-containing protein</fullName>
    </recommendedName>
</protein>
<keyword evidence="2" id="KW-1185">Reference proteome</keyword>
<dbReference type="RefSeq" id="WP_155285429.1">
    <property type="nucleotide sequence ID" value="NZ_BLBC01000014.1"/>
</dbReference>
<dbReference type="EMBL" id="BLBC01000014">
    <property type="protein sequence ID" value="GET46806.1"/>
    <property type="molecule type" value="Genomic_DNA"/>
</dbReference>
<comment type="caution">
    <text evidence="1">The sequence shown here is derived from an EMBL/GenBank/DDBJ whole genome shotgun (WGS) entry which is preliminary data.</text>
</comment>